<keyword evidence="2" id="KW-0503">Monooxygenase</keyword>
<dbReference type="Pfam" id="PF00296">
    <property type="entry name" value="Bac_luciferase"/>
    <property type="match status" value="1"/>
</dbReference>
<dbReference type="Proteomes" id="UP000460221">
    <property type="component" value="Unassembled WGS sequence"/>
</dbReference>
<sequence length="352" mass="38539">MRFGIVLPIQSAGTPLDEHLEQLRAEVRAADAAGFDAFFLPEFHSTRAGGVVSPLLVGANLVAGTRRIRVGQAVVAGPLHHPVRLAEDALMLGHLTRGRALLGIGSAHVPADFRLYGVDRPARFRMTREYLEVIRACWSGEPFDIDGEFGHWAGQVTPLPYDGIPPELWMGAHGEKGMRLAAEQADVWVADPQRHIDVVARLAARFREQAATLGRTPRVAAFRDGWIANSRAECEQHWLPGAMAVHRLYYNVGVYHREFEPWVDDVADRANFTPDVLAPGRFLFGTGEDLRAELTDWHERAGLDYVAIRMRQPGGPGHAETLDAIAMMGEQVIGPLADLGAPAPVTHAGATR</sequence>
<evidence type="ECO:0000256" key="1">
    <source>
        <dbReference type="ARBA" id="ARBA00023002"/>
    </source>
</evidence>
<dbReference type="InterPro" id="IPR036661">
    <property type="entry name" value="Luciferase-like_sf"/>
</dbReference>
<name>A0A7K1FH43_9ACTN</name>
<feature type="domain" description="Luciferase-like" evidence="3">
    <location>
        <begin position="1"/>
        <end position="300"/>
    </location>
</feature>
<dbReference type="RefSeq" id="WP_154767301.1">
    <property type="nucleotide sequence ID" value="NZ_WLYK01000001.1"/>
</dbReference>
<proteinExistence type="predicted"/>
<dbReference type="PANTHER" id="PTHR30137">
    <property type="entry name" value="LUCIFERASE-LIKE MONOOXYGENASE"/>
    <property type="match status" value="1"/>
</dbReference>
<evidence type="ECO:0000313" key="4">
    <source>
        <dbReference type="EMBL" id="MTD13441.1"/>
    </source>
</evidence>
<dbReference type="EMBL" id="WLYK01000001">
    <property type="protein sequence ID" value="MTD13441.1"/>
    <property type="molecule type" value="Genomic_DNA"/>
</dbReference>
<gene>
    <name evidence="4" type="ORF">GIS00_05715</name>
</gene>
<evidence type="ECO:0000256" key="2">
    <source>
        <dbReference type="ARBA" id="ARBA00023033"/>
    </source>
</evidence>
<dbReference type="PANTHER" id="PTHR30137:SF8">
    <property type="entry name" value="BLR5498 PROTEIN"/>
    <property type="match status" value="1"/>
</dbReference>
<dbReference type="Gene3D" id="3.20.20.30">
    <property type="entry name" value="Luciferase-like domain"/>
    <property type="match status" value="1"/>
</dbReference>
<dbReference type="GO" id="GO:0004497">
    <property type="term" value="F:monooxygenase activity"/>
    <property type="evidence" value="ECO:0007669"/>
    <property type="project" value="UniProtKB-KW"/>
</dbReference>
<organism evidence="4 5">
    <name type="scientific">Nakamurella alba</name>
    <dbReference type="NCBI Taxonomy" id="2665158"/>
    <lineage>
        <taxon>Bacteria</taxon>
        <taxon>Bacillati</taxon>
        <taxon>Actinomycetota</taxon>
        <taxon>Actinomycetes</taxon>
        <taxon>Nakamurellales</taxon>
        <taxon>Nakamurellaceae</taxon>
        <taxon>Nakamurella</taxon>
    </lineage>
</organism>
<comment type="caution">
    <text evidence="4">The sequence shown here is derived from an EMBL/GenBank/DDBJ whole genome shotgun (WGS) entry which is preliminary data.</text>
</comment>
<dbReference type="InterPro" id="IPR050766">
    <property type="entry name" value="Bact_Lucif_Oxidored"/>
</dbReference>
<dbReference type="SUPFAM" id="SSF51679">
    <property type="entry name" value="Bacterial luciferase-like"/>
    <property type="match status" value="1"/>
</dbReference>
<evidence type="ECO:0000259" key="3">
    <source>
        <dbReference type="Pfam" id="PF00296"/>
    </source>
</evidence>
<keyword evidence="5" id="KW-1185">Reference proteome</keyword>
<dbReference type="GO" id="GO:0005829">
    <property type="term" value="C:cytosol"/>
    <property type="evidence" value="ECO:0007669"/>
    <property type="project" value="TreeGrafter"/>
</dbReference>
<dbReference type="InterPro" id="IPR011251">
    <property type="entry name" value="Luciferase-like_dom"/>
</dbReference>
<reference evidence="4 5" key="1">
    <citation type="submission" date="2019-11" db="EMBL/GenBank/DDBJ databases">
        <authorList>
            <person name="Jiang L.-Q."/>
        </authorList>
    </citation>
    <scope>NUCLEOTIDE SEQUENCE [LARGE SCALE GENOMIC DNA]</scope>
    <source>
        <strain evidence="4 5">YIM 132087</strain>
    </source>
</reference>
<keyword evidence="1" id="KW-0560">Oxidoreductase</keyword>
<evidence type="ECO:0000313" key="5">
    <source>
        <dbReference type="Proteomes" id="UP000460221"/>
    </source>
</evidence>
<dbReference type="AlphaFoldDB" id="A0A7K1FH43"/>
<protein>
    <submittedName>
        <fullName evidence="4">LLM class flavin-dependent oxidoreductase</fullName>
    </submittedName>
</protein>
<accession>A0A7K1FH43</accession>
<dbReference type="GO" id="GO:0016705">
    <property type="term" value="F:oxidoreductase activity, acting on paired donors, with incorporation or reduction of molecular oxygen"/>
    <property type="evidence" value="ECO:0007669"/>
    <property type="project" value="InterPro"/>
</dbReference>